<gene>
    <name evidence="1" type="ORF">DXG03_000487</name>
</gene>
<dbReference type="GO" id="GO:0050660">
    <property type="term" value="F:flavin adenine dinucleotide binding"/>
    <property type="evidence" value="ECO:0007669"/>
    <property type="project" value="InterPro"/>
</dbReference>
<sequence length="130" mass="14695">MQTFVRTAQVALLDNHLVDPFKAGQDATEAFYGLHRHDIITKPQYARLVVGVVEGEKSVIHSRVVGELSKVPYAEPTWLSDGYYSPYFTENHRKFQKAMRVFIDEVVQPDAMAREADGKPPSKSVIEAME</sequence>
<reference evidence="1" key="1">
    <citation type="submission" date="2020-07" db="EMBL/GenBank/DDBJ databases">
        <authorList>
            <person name="Nieuwenhuis M."/>
            <person name="Van De Peppel L.J.J."/>
        </authorList>
    </citation>
    <scope>NUCLEOTIDE SEQUENCE</scope>
    <source>
        <strain evidence="1">AP01</strain>
        <tissue evidence="1">Mycelium</tissue>
    </source>
</reference>
<comment type="caution">
    <text evidence="1">The sequence shown here is derived from an EMBL/GenBank/DDBJ whole genome shotgun (WGS) entry which is preliminary data.</text>
</comment>
<proteinExistence type="predicted"/>
<reference evidence="1" key="2">
    <citation type="submission" date="2021-10" db="EMBL/GenBank/DDBJ databases">
        <title>Phylogenomics reveals ancestral predisposition of the termite-cultivated fungus Termitomyces towards a domesticated lifestyle.</title>
        <authorList>
            <person name="Auxier B."/>
            <person name="Grum-Grzhimaylo A."/>
            <person name="Cardenas M.E."/>
            <person name="Lodge J.D."/>
            <person name="Laessoe T."/>
            <person name="Pedersen O."/>
            <person name="Smith M.E."/>
            <person name="Kuyper T.W."/>
            <person name="Franco-Molano E.A."/>
            <person name="Baroni T.J."/>
            <person name="Aanen D.K."/>
        </authorList>
    </citation>
    <scope>NUCLEOTIDE SEQUENCE</scope>
    <source>
        <strain evidence="1">AP01</strain>
        <tissue evidence="1">Mycelium</tissue>
    </source>
</reference>
<dbReference type="InterPro" id="IPR037069">
    <property type="entry name" value="AcylCoA_DH/ox_N_sf"/>
</dbReference>
<dbReference type="GO" id="GO:0016627">
    <property type="term" value="F:oxidoreductase activity, acting on the CH-CH group of donors"/>
    <property type="evidence" value="ECO:0007669"/>
    <property type="project" value="InterPro"/>
</dbReference>
<dbReference type="AlphaFoldDB" id="A0A9P7KH32"/>
<dbReference type="InterPro" id="IPR036400">
    <property type="entry name" value="Cyt_B5-like_heme/steroid_sf"/>
</dbReference>
<evidence type="ECO:0000313" key="1">
    <source>
        <dbReference type="EMBL" id="KAG5647416.1"/>
    </source>
</evidence>
<keyword evidence="2" id="KW-1185">Reference proteome</keyword>
<accession>A0A9P7KH32</accession>
<dbReference type="Proteomes" id="UP000775547">
    <property type="component" value="Unassembled WGS sequence"/>
</dbReference>
<name>A0A9P7KH32_9AGAR</name>
<evidence type="ECO:0000313" key="2">
    <source>
        <dbReference type="Proteomes" id="UP000775547"/>
    </source>
</evidence>
<dbReference type="EMBL" id="JABCKV010000010">
    <property type="protein sequence ID" value="KAG5647416.1"/>
    <property type="molecule type" value="Genomic_DNA"/>
</dbReference>
<dbReference type="Gene3D" id="1.10.540.10">
    <property type="entry name" value="Acyl-CoA dehydrogenase/oxidase, N-terminal domain"/>
    <property type="match status" value="1"/>
</dbReference>
<protein>
    <submittedName>
        <fullName evidence="1">Uncharacterized protein</fullName>
    </submittedName>
</protein>
<organism evidence="1 2">
    <name type="scientific">Asterophora parasitica</name>
    <dbReference type="NCBI Taxonomy" id="117018"/>
    <lineage>
        <taxon>Eukaryota</taxon>
        <taxon>Fungi</taxon>
        <taxon>Dikarya</taxon>
        <taxon>Basidiomycota</taxon>
        <taxon>Agaricomycotina</taxon>
        <taxon>Agaricomycetes</taxon>
        <taxon>Agaricomycetidae</taxon>
        <taxon>Agaricales</taxon>
        <taxon>Tricholomatineae</taxon>
        <taxon>Lyophyllaceae</taxon>
        <taxon>Asterophora</taxon>
    </lineage>
</organism>
<dbReference type="OrthoDB" id="2856554at2759"/>
<dbReference type="SUPFAM" id="SSF55856">
    <property type="entry name" value="Cytochrome b5-like heme/steroid binding domain"/>
    <property type="match status" value="1"/>
</dbReference>